<proteinExistence type="predicted"/>
<organism evidence="1 2">
    <name type="scientific">Linum tenue</name>
    <dbReference type="NCBI Taxonomy" id="586396"/>
    <lineage>
        <taxon>Eukaryota</taxon>
        <taxon>Viridiplantae</taxon>
        <taxon>Streptophyta</taxon>
        <taxon>Embryophyta</taxon>
        <taxon>Tracheophyta</taxon>
        <taxon>Spermatophyta</taxon>
        <taxon>Magnoliopsida</taxon>
        <taxon>eudicotyledons</taxon>
        <taxon>Gunneridae</taxon>
        <taxon>Pentapetalae</taxon>
        <taxon>rosids</taxon>
        <taxon>fabids</taxon>
        <taxon>Malpighiales</taxon>
        <taxon>Linaceae</taxon>
        <taxon>Linum</taxon>
    </lineage>
</organism>
<dbReference type="Proteomes" id="UP001154282">
    <property type="component" value="Unassembled WGS sequence"/>
</dbReference>
<keyword evidence="2" id="KW-1185">Reference proteome</keyword>
<evidence type="ECO:0000313" key="2">
    <source>
        <dbReference type="Proteomes" id="UP001154282"/>
    </source>
</evidence>
<protein>
    <submittedName>
        <fullName evidence="1">Uncharacterized protein</fullName>
    </submittedName>
</protein>
<dbReference type="EMBL" id="CAMGYJ010000008">
    <property type="protein sequence ID" value="CAI0457492.1"/>
    <property type="molecule type" value="Genomic_DNA"/>
</dbReference>
<gene>
    <name evidence="1" type="ORF">LITE_LOCUS33152</name>
</gene>
<sequence length="57" mass="6605">MKQEIIKQQHAFGSKASAFLYFQNEKQENGVCLNGFLDRFPMSNFMYYLSSFILGDA</sequence>
<dbReference type="AlphaFoldDB" id="A0AAV0NFT2"/>
<reference evidence="1" key="1">
    <citation type="submission" date="2022-08" db="EMBL/GenBank/DDBJ databases">
        <authorList>
            <person name="Gutierrez-Valencia J."/>
        </authorList>
    </citation>
    <scope>NUCLEOTIDE SEQUENCE</scope>
</reference>
<accession>A0AAV0NFT2</accession>
<name>A0AAV0NFT2_9ROSI</name>
<comment type="caution">
    <text evidence="1">The sequence shown here is derived from an EMBL/GenBank/DDBJ whole genome shotgun (WGS) entry which is preliminary data.</text>
</comment>
<evidence type="ECO:0000313" key="1">
    <source>
        <dbReference type="EMBL" id="CAI0457492.1"/>
    </source>
</evidence>